<sequence length="297" mass="35024">MAHINAKSVDHVKKKELQSKGIKTLLKLLSLKYLSQASLEERNRNPSSLKCLHFINSFVIVSKEKEIKKENKEEFAKETKKETKEEEEDDLEYFDMFFIIDELRYHEWILKNPRPPWVSAKIRTRNMDNIKIECMVGQFLKKQTYINLESPINVMSRLNYYWIMSEGLKSRRKLSSPKKIANFIGRVKGFKVFIGNFAYECEFVILEDTTSVIDHYLGGMVLGKPFVKETRLVYDKENECILQEVTNRIVCRNFFQENECEIFTEAGDGVRIIPDGVRLYFMRRSLEVLREFPVDDS</sequence>
<proteinExistence type="predicted"/>
<name>A0A6L2NYQ2_TANCI</name>
<organism evidence="1">
    <name type="scientific">Tanacetum cinerariifolium</name>
    <name type="common">Dalmatian daisy</name>
    <name type="synonym">Chrysanthemum cinerariifolium</name>
    <dbReference type="NCBI Taxonomy" id="118510"/>
    <lineage>
        <taxon>Eukaryota</taxon>
        <taxon>Viridiplantae</taxon>
        <taxon>Streptophyta</taxon>
        <taxon>Embryophyta</taxon>
        <taxon>Tracheophyta</taxon>
        <taxon>Spermatophyta</taxon>
        <taxon>Magnoliopsida</taxon>
        <taxon>eudicotyledons</taxon>
        <taxon>Gunneridae</taxon>
        <taxon>Pentapetalae</taxon>
        <taxon>asterids</taxon>
        <taxon>campanulids</taxon>
        <taxon>Asterales</taxon>
        <taxon>Asteraceae</taxon>
        <taxon>Asteroideae</taxon>
        <taxon>Anthemideae</taxon>
        <taxon>Anthemidinae</taxon>
        <taxon>Tanacetum</taxon>
    </lineage>
</organism>
<accession>A0A6L2NYQ2</accession>
<reference evidence="1" key="1">
    <citation type="journal article" date="2019" name="Sci. Rep.">
        <title>Draft genome of Tanacetum cinerariifolium, the natural source of mosquito coil.</title>
        <authorList>
            <person name="Yamashiro T."/>
            <person name="Shiraishi A."/>
            <person name="Satake H."/>
            <person name="Nakayama K."/>
        </authorList>
    </citation>
    <scope>NUCLEOTIDE SEQUENCE</scope>
</reference>
<gene>
    <name evidence="1" type="ORF">Tci_062140</name>
</gene>
<protein>
    <submittedName>
        <fullName evidence="1">Retrotransposon Orf1</fullName>
    </submittedName>
</protein>
<comment type="caution">
    <text evidence="1">The sequence shown here is derived from an EMBL/GenBank/DDBJ whole genome shotgun (WGS) entry which is preliminary data.</text>
</comment>
<dbReference type="EMBL" id="BKCJ010010123">
    <property type="protein sequence ID" value="GEU90162.1"/>
    <property type="molecule type" value="Genomic_DNA"/>
</dbReference>
<dbReference type="AlphaFoldDB" id="A0A6L2NYQ2"/>
<evidence type="ECO:0000313" key="1">
    <source>
        <dbReference type="EMBL" id="GEU90162.1"/>
    </source>
</evidence>